<dbReference type="SMART" id="SM00066">
    <property type="entry name" value="GAL4"/>
    <property type="match status" value="1"/>
</dbReference>
<proteinExistence type="inferred from homology"/>
<evidence type="ECO:0000256" key="9">
    <source>
        <dbReference type="ARBA" id="ARBA00040261"/>
    </source>
</evidence>
<keyword evidence="3" id="KW-0805">Transcription regulation</keyword>
<evidence type="ECO:0000256" key="4">
    <source>
        <dbReference type="ARBA" id="ARBA00023125"/>
    </source>
</evidence>
<comment type="caution">
    <text evidence="13">The sequence shown here is derived from an EMBL/GenBank/DDBJ whole genome shotgun (WGS) entry which is preliminary data.</text>
</comment>
<dbReference type="FunFam" id="4.10.240.10:FF:000004">
    <property type="entry name" value="Xylanolytic transcriptional activator XlnR"/>
    <property type="match status" value="1"/>
</dbReference>
<dbReference type="CDD" id="cd00067">
    <property type="entry name" value="GAL4"/>
    <property type="match status" value="1"/>
</dbReference>
<evidence type="ECO:0000256" key="8">
    <source>
        <dbReference type="ARBA" id="ARBA00037990"/>
    </source>
</evidence>
<dbReference type="PANTHER" id="PTHR47663">
    <property type="entry name" value="XYLANOLYTIC TRANSCRIPTIONAL ACTIVATOR XLNR-RELATED"/>
    <property type="match status" value="1"/>
</dbReference>
<feature type="region of interest" description="Disordered" evidence="11">
    <location>
        <begin position="119"/>
        <end position="149"/>
    </location>
</feature>
<evidence type="ECO:0000256" key="5">
    <source>
        <dbReference type="ARBA" id="ARBA00023159"/>
    </source>
</evidence>
<keyword evidence="6" id="KW-0804">Transcription</keyword>
<dbReference type="GO" id="GO:0008270">
    <property type="term" value="F:zinc ion binding"/>
    <property type="evidence" value="ECO:0007669"/>
    <property type="project" value="InterPro"/>
</dbReference>
<keyword evidence="5" id="KW-0010">Activator</keyword>
<reference evidence="13" key="1">
    <citation type="submission" date="2022-11" db="EMBL/GenBank/DDBJ databases">
        <authorList>
            <person name="Petersen C."/>
        </authorList>
    </citation>
    <scope>NUCLEOTIDE SEQUENCE</scope>
    <source>
        <strain evidence="13">IBT 34128</strain>
    </source>
</reference>
<evidence type="ECO:0000256" key="7">
    <source>
        <dbReference type="ARBA" id="ARBA00023242"/>
    </source>
</evidence>
<dbReference type="Gene3D" id="4.10.240.10">
    <property type="entry name" value="Zn(2)-C6 fungal-type DNA-binding domain"/>
    <property type="match status" value="1"/>
</dbReference>
<dbReference type="GeneID" id="81393974"/>
<dbReference type="InterPro" id="IPR036864">
    <property type="entry name" value="Zn2-C6_fun-type_DNA-bd_sf"/>
</dbReference>
<name>A0A9W9KEF6_9EURO</name>
<comment type="similarity">
    <text evidence="8">Belongs to the xlnR/xlr1 family.</text>
</comment>
<organism evidence="13 14">
    <name type="scientific">Penicillium alfredii</name>
    <dbReference type="NCBI Taxonomy" id="1506179"/>
    <lineage>
        <taxon>Eukaryota</taxon>
        <taxon>Fungi</taxon>
        <taxon>Dikarya</taxon>
        <taxon>Ascomycota</taxon>
        <taxon>Pezizomycotina</taxon>
        <taxon>Eurotiomycetes</taxon>
        <taxon>Eurotiomycetidae</taxon>
        <taxon>Eurotiales</taxon>
        <taxon>Aspergillaceae</taxon>
        <taxon>Penicillium</taxon>
    </lineage>
</organism>
<dbReference type="GO" id="GO:0003677">
    <property type="term" value="F:DNA binding"/>
    <property type="evidence" value="ECO:0007669"/>
    <property type="project" value="UniProtKB-KW"/>
</dbReference>
<evidence type="ECO:0000256" key="2">
    <source>
        <dbReference type="ARBA" id="ARBA00022833"/>
    </source>
</evidence>
<dbReference type="PROSITE" id="PS50048">
    <property type="entry name" value="ZN2_CY6_FUNGAL_2"/>
    <property type="match status" value="1"/>
</dbReference>
<dbReference type="OrthoDB" id="10261408at2759"/>
<dbReference type="GO" id="GO:0010604">
    <property type="term" value="P:positive regulation of macromolecule metabolic process"/>
    <property type="evidence" value="ECO:0007669"/>
    <property type="project" value="UniProtKB-ARBA"/>
</dbReference>
<keyword evidence="7" id="KW-0539">Nucleus</keyword>
<evidence type="ECO:0000313" key="13">
    <source>
        <dbReference type="EMBL" id="KAJ5102002.1"/>
    </source>
</evidence>
<reference evidence="13" key="2">
    <citation type="journal article" date="2023" name="IMA Fungus">
        <title>Comparative genomic study of the Penicillium genus elucidates a diverse pangenome and 15 lateral gene transfer events.</title>
        <authorList>
            <person name="Petersen C."/>
            <person name="Sorensen T."/>
            <person name="Nielsen M.R."/>
            <person name="Sondergaard T.E."/>
            <person name="Sorensen J.L."/>
            <person name="Fitzpatrick D.A."/>
            <person name="Frisvad J.C."/>
            <person name="Nielsen K.L."/>
        </authorList>
    </citation>
    <scope>NUCLEOTIDE SEQUENCE</scope>
    <source>
        <strain evidence="13">IBT 34128</strain>
    </source>
</reference>
<accession>A0A9W9KEF6</accession>
<keyword evidence="1" id="KW-0479">Metal-binding</keyword>
<sequence>MSQSEAPGLDTLVEGSHYALDQLHGEQKDPSAPLRKSSQPRDALADARSTIRKTSSATPVRRRISRACDQCNQLRTKCDGQNPCAHCLDIGLDCEYARERKKRGKTSKKDLAAAASTAITNGDSSLKDDNAHMQGQSPHAPQPHEANGRYDSAFDATRELPEHTPSHLPSLEAPNIVGIQQNTQSTQAPPQQPIGSNIEGLPVNHYGGYPSLIDRQWGHQAFVLCK</sequence>
<dbReference type="PANTHER" id="PTHR47663:SF1">
    <property type="entry name" value="XYLANOLYTIC TRANSCRIPTIONAL ACTIVATOR XLNR-RELATED"/>
    <property type="match status" value="1"/>
</dbReference>
<feature type="domain" description="Zn(2)-C6 fungal-type" evidence="12">
    <location>
        <begin position="67"/>
        <end position="96"/>
    </location>
</feature>
<evidence type="ECO:0000259" key="12">
    <source>
        <dbReference type="PROSITE" id="PS50048"/>
    </source>
</evidence>
<evidence type="ECO:0000256" key="1">
    <source>
        <dbReference type="ARBA" id="ARBA00022723"/>
    </source>
</evidence>
<dbReference type="InterPro" id="IPR001138">
    <property type="entry name" value="Zn2Cys6_DnaBD"/>
</dbReference>
<dbReference type="Pfam" id="PF00172">
    <property type="entry name" value="Zn_clus"/>
    <property type="match status" value="1"/>
</dbReference>
<protein>
    <recommendedName>
        <fullName evidence="9">Xylanolytic transcriptional activator xlnR</fullName>
    </recommendedName>
    <alternativeName>
        <fullName evidence="10">Xylanase regulator</fullName>
    </alternativeName>
</protein>
<dbReference type="InterPro" id="IPR051439">
    <property type="entry name" value="XlnR/Xlr1"/>
</dbReference>
<keyword evidence="4" id="KW-0238">DNA-binding</keyword>
<gene>
    <name evidence="13" type="ORF">NUU61_004224</name>
</gene>
<keyword evidence="14" id="KW-1185">Reference proteome</keyword>
<evidence type="ECO:0000313" key="14">
    <source>
        <dbReference type="Proteomes" id="UP001141434"/>
    </source>
</evidence>
<dbReference type="EMBL" id="JAPMSZ010000005">
    <property type="protein sequence ID" value="KAJ5102002.1"/>
    <property type="molecule type" value="Genomic_DNA"/>
</dbReference>
<evidence type="ECO:0000256" key="10">
    <source>
        <dbReference type="ARBA" id="ARBA00041954"/>
    </source>
</evidence>
<dbReference type="Proteomes" id="UP001141434">
    <property type="component" value="Unassembled WGS sequence"/>
</dbReference>
<dbReference type="RefSeq" id="XP_056512833.1">
    <property type="nucleotide sequence ID" value="XM_056654806.1"/>
</dbReference>
<keyword evidence="2" id="KW-0862">Zinc</keyword>
<dbReference type="GO" id="GO:0000981">
    <property type="term" value="F:DNA-binding transcription factor activity, RNA polymerase II-specific"/>
    <property type="evidence" value="ECO:0007669"/>
    <property type="project" value="InterPro"/>
</dbReference>
<dbReference type="SUPFAM" id="SSF57701">
    <property type="entry name" value="Zn2/Cys6 DNA-binding domain"/>
    <property type="match status" value="1"/>
</dbReference>
<evidence type="ECO:0000256" key="11">
    <source>
        <dbReference type="SAM" id="MobiDB-lite"/>
    </source>
</evidence>
<evidence type="ECO:0000256" key="3">
    <source>
        <dbReference type="ARBA" id="ARBA00023015"/>
    </source>
</evidence>
<evidence type="ECO:0000256" key="6">
    <source>
        <dbReference type="ARBA" id="ARBA00023163"/>
    </source>
</evidence>
<feature type="region of interest" description="Disordered" evidence="11">
    <location>
        <begin position="1"/>
        <end position="62"/>
    </location>
</feature>
<dbReference type="AlphaFoldDB" id="A0A9W9KEF6"/>